<dbReference type="CDD" id="cd07054">
    <property type="entry name" value="BMC_PduT_repeat2"/>
    <property type="match status" value="1"/>
</dbReference>
<dbReference type="EMBL" id="QOQW01000001">
    <property type="protein sequence ID" value="RCK81585.1"/>
    <property type="molecule type" value="Genomic_DNA"/>
</dbReference>
<dbReference type="InterPro" id="IPR044872">
    <property type="entry name" value="CcmK/CsoS1_BMC"/>
</dbReference>
<protein>
    <submittedName>
        <fullName evidence="5">Propanediol utilization protein T (PduT)</fullName>
    </submittedName>
</protein>
<evidence type="ECO:0000313" key="6">
    <source>
        <dbReference type="Proteomes" id="UP000252355"/>
    </source>
</evidence>
<dbReference type="CDD" id="cd07053">
    <property type="entry name" value="BMC_PduT_repeat1"/>
    <property type="match status" value="1"/>
</dbReference>
<evidence type="ECO:0000256" key="2">
    <source>
        <dbReference type="ARBA" id="ARBA00024446"/>
    </source>
</evidence>
<evidence type="ECO:0000256" key="1">
    <source>
        <dbReference type="ARBA" id="ARBA00024322"/>
    </source>
</evidence>
<dbReference type="InterPro" id="IPR050575">
    <property type="entry name" value="BMC_shell"/>
</dbReference>
<dbReference type="InterPro" id="IPR037233">
    <property type="entry name" value="CcmK-like_sf"/>
</dbReference>
<dbReference type="InterPro" id="IPR011238">
    <property type="entry name" value="Micro_shell_prot_PduT"/>
</dbReference>
<reference evidence="5 6" key="1">
    <citation type="submission" date="2018-05" db="EMBL/GenBank/DDBJ databases">
        <title>A metagenomic window into the 2 km-deep terrestrial subsurface aquifer revealed taxonomically and functionally diverse microbial community comprising novel uncultured bacterial lineages.</title>
        <authorList>
            <person name="Kadnikov V.V."/>
            <person name="Mardanov A.V."/>
            <person name="Beletsky A.V."/>
            <person name="Banks D."/>
            <person name="Pimenov N.V."/>
            <person name="Frank Y.A."/>
            <person name="Karnachuk O.V."/>
            <person name="Ravin N.V."/>
        </authorList>
    </citation>
    <scope>NUCLEOTIDE SEQUENCE [LARGE SCALE GENOMIC DNA]</scope>
    <source>
        <strain evidence="5">BY5</strain>
    </source>
</reference>
<dbReference type="SMART" id="SM00877">
    <property type="entry name" value="BMC"/>
    <property type="match status" value="2"/>
</dbReference>
<feature type="domain" description="BMC" evidence="4">
    <location>
        <begin position="100"/>
        <end position="186"/>
    </location>
</feature>
<evidence type="ECO:0000259" key="4">
    <source>
        <dbReference type="PROSITE" id="PS51930"/>
    </source>
</evidence>
<organism evidence="5 6">
    <name type="scientific">Candidatus Ozemobacter sibiricus</name>
    <dbReference type="NCBI Taxonomy" id="2268124"/>
    <lineage>
        <taxon>Bacteria</taxon>
        <taxon>Candidatus Ozemobacteria</taxon>
        <taxon>Candidatus Ozemobacterales</taxon>
        <taxon>Candidatus Ozemobacteraceae</taxon>
        <taxon>Candidatus Ozemobacter</taxon>
    </lineage>
</organism>
<accession>A0A367ZTW1</accession>
<gene>
    <name evidence="5" type="ORF">OZSIB_0719</name>
</gene>
<comment type="caution">
    <text evidence="5">The sequence shown here is derived from an EMBL/GenBank/DDBJ whole genome shotgun (WGS) entry which is preliminary data.</text>
</comment>
<dbReference type="PIRSF" id="PIRSF034834">
    <property type="entry name" value="PduT"/>
    <property type="match status" value="1"/>
</dbReference>
<comment type="subcellular location">
    <subcellularLocation>
        <location evidence="1">Bacterial microcompartment</location>
    </subcellularLocation>
</comment>
<proteinExistence type="inferred from homology"/>
<dbReference type="GO" id="GO:0031469">
    <property type="term" value="C:bacterial microcompartment"/>
    <property type="evidence" value="ECO:0007669"/>
    <property type="project" value="UniProtKB-SubCell"/>
</dbReference>
<evidence type="ECO:0000313" key="5">
    <source>
        <dbReference type="EMBL" id="RCK81585.1"/>
    </source>
</evidence>
<dbReference type="Proteomes" id="UP000252355">
    <property type="component" value="Unassembled WGS sequence"/>
</dbReference>
<name>A0A367ZTW1_9BACT</name>
<dbReference type="PROSITE" id="PS51930">
    <property type="entry name" value="BMC_2"/>
    <property type="match status" value="2"/>
</dbReference>
<keyword evidence="2" id="KW-1283">Bacterial microcompartment</keyword>
<comment type="similarity">
    <text evidence="3">Belongs to the bacterial microcompartments protein family.</text>
</comment>
<dbReference type="InterPro" id="IPR000249">
    <property type="entry name" value="BMC_dom"/>
</dbReference>
<sequence length="186" mass="19381">MTIPRHHAIGLIELSSIAVGYLTTDTMLKAATVELVLARTICPGKYMVLVWGDVAAVEASVSAGVRVGQGYLVNDLVIPNLHPQIYPALTATNTLPAPGALGVVETFDVVATILAADASVKAAEVDLCEIRLAMAIGGKGFYTITGDVAAVEAGVAAGLAILQGRGQVVSSVVIPRPREELFREYL</sequence>
<dbReference type="AlphaFoldDB" id="A0A367ZTW1"/>
<dbReference type="Pfam" id="PF00936">
    <property type="entry name" value="BMC"/>
    <property type="match status" value="2"/>
</dbReference>
<dbReference type="PANTHER" id="PTHR33941">
    <property type="entry name" value="PROPANEDIOL UTILIZATION PROTEIN PDUA"/>
    <property type="match status" value="1"/>
</dbReference>
<dbReference type="Gene3D" id="3.30.70.1710">
    <property type="match status" value="2"/>
</dbReference>
<feature type="domain" description="BMC" evidence="4">
    <location>
        <begin position="8"/>
        <end position="90"/>
    </location>
</feature>
<evidence type="ECO:0000256" key="3">
    <source>
        <dbReference type="PROSITE-ProRule" id="PRU01278"/>
    </source>
</evidence>
<dbReference type="PANTHER" id="PTHR33941:SF11">
    <property type="entry name" value="BACTERIAL MICROCOMPARTMENT SHELL PROTEIN PDUJ"/>
    <property type="match status" value="1"/>
</dbReference>
<dbReference type="SUPFAM" id="SSF143414">
    <property type="entry name" value="CcmK-like"/>
    <property type="match status" value="2"/>
</dbReference>